<accession>A0A6J4MC21</accession>
<proteinExistence type="predicted"/>
<dbReference type="AlphaFoldDB" id="A0A6J4MC21"/>
<evidence type="ECO:0000313" key="1">
    <source>
        <dbReference type="EMBL" id="CAA9353735.1"/>
    </source>
</evidence>
<dbReference type="EMBL" id="CADCTZ010000572">
    <property type="protein sequence ID" value="CAA9353735.1"/>
    <property type="molecule type" value="Genomic_DNA"/>
</dbReference>
<name>A0A6J4MC21_9CYAN</name>
<sequence>MTVILDQPKDQKLPQSEISWQQFKLIQQGFSNSPGESAS</sequence>
<organism evidence="1">
    <name type="scientific">uncultured Microcoleus sp</name>
    <dbReference type="NCBI Taxonomy" id="259945"/>
    <lineage>
        <taxon>Bacteria</taxon>
        <taxon>Bacillati</taxon>
        <taxon>Cyanobacteriota</taxon>
        <taxon>Cyanophyceae</taxon>
        <taxon>Oscillatoriophycideae</taxon>
        <taxon>Oscillatoriales</taxon>
        <taxon>Microcoleaceae</taxon>
        <taxon>Microcoleus</taxon>
        <taxon>environmental samples</taxon>
    </lineage>
</organism>
<reference evidence="1" key="1">
    <citation type="submission" date="2020-02" db="EMBL/GenBank/DDBJ databases">
        <authorList>
            <person name="Meier V. D."/>
        </authorList>
    </citation>
    <scope>NUCLEOTIDE SEQUENCE</scope>
    <source>
        <strain evidence="1">AVDCRST_MAG84</strain>
    </source>
</reference>
<gene>
    <name evidence="1" type="ORF">AVDCRST_MAG84-3007</name>
</gene>
<protein>
    <submittedName>
        <fullName evidence="1">Uncharacterized protein</fullName>
    </submittedName>
</protein>